<protein>
    <recommendedName>
        <fullName evidence="1">DDE-1 domain-containing protein</fullName>
    </recommendedName>
</protein>
<organism evidence="2 3">
    <name type="scientific">Araneus ventricosus</name>
    <name type="common">Orbweaver spider</name>
    <name type="synonym">Epeira ventricosa</name>
    <dbReference type="NCBI Taxonomy" id="182803"/>
    <lineage>
        <taxon>Eukaryota</taxon>
        <taxon>Metazoa</taxon>
        <taxon>Ecdysozoa</taxon>
        <taxon>Arthropoda</taxon>
        <taxon>Chelicerata</taxon>
        <taxon>Arachnida</taxon>
        <taxon>Araneae</taxon>
        <taxon>Araneomorphae</taxon>
        <taxon>Entelegynae</taxon>
        <taxon>Araneoidea</taxon>
        <taxon>Araneidae</taxon>
        <taxon>Araneus</taxon>
    </lineage>
</organism>
<dbReference type="InterPro" id="IPR004875">
    <property type="entry name" value="DDE_SF_endonuclease_dom"/>
</dbReference>
<proteinExistence type="predicted"/>
<reference evidence="2 3" key="1">
    <citation type="journal article" date="2019" name="Sci. Rep.">
        <title>Orb-weaving spider Araneus ventricosus genome elucidates the spidroin gene catalogue.</title>
        <authorList>
            <person name="Kono N."/>
            <person name="Nakamura H."/>
            <person name="Ohtoshi R."/>
            <person name="Moran D.A.P."/>
            <person name="Shinohara A."/>
            <person name="Yoshida Y."/>
            <person name="Fujiwara M."/>
            <person name="Mori M."/>
            <person name="Tomita M."/>
            <person name="Arakawa K."/>
        </authorList>
    </citation>
    <scope>NUCLEOTIDE SEQUENCE [LARGE SCALE GENOMIC DNA]</scope>
</reference>
<dbReference type="OrthoDB" id="10072016at2759"/>
<keyword evidence="3" id="KW-1185">Reference proteome</keyword>
<sequence>MDDIGKKKVVTKRGIKYPENIKNISKTSFSIMMCGNATGDLLPPFVVYKALHMWDWINEAPPGCYYSCTSSGWFDSKTFEEWFRSLMLPALRKQTGKKGVDQG</sequence>
<feature type="domain" description="DDE-1" evidence="1">
    <location>
        <begin position="28"/>
        <end position="99"/>
    </location>
</feature>
<evidence type="ECO:0000259" key="1">
    <source>
        <dbReference type="Pfam" id="PF03184"/>
    </source>
</evidence>
<dbReference type="EMBL" id="BGPR01001755">
    <property type="protein sequence ID" value="GBM61179.1"/>
    <property type="molecule type" value="Genomic_DNA"/>
</dbReference>
<comment type="caution">
    <text evidence="2">The sequence shown here is derived from an EMBL/GenBank/DDBJ whole genome shotgun (WGS) entry which is preliminary data.</text>
</comment>
<dbReference type="Pfam" id="PF03184">
    <property type="entry name" value="DDE_1"/>
    <property type="match status" value="1"/>
</dbReference>
<evidence type="ECO:0000313" key="2">
    <source>
        <dbReference type="EMBL" id="GBM61179.1"/>
    </source>
</evidence>
<dbReference type="AlphaFoldDB" id="A0A4Y2H7N5"/>
<name>A0A4Y2H7N5_ARAVE</name>
<dbReference type="GO" id="GO:0003676">
    <property type="term" value="F:nucleic acid binding"/>
    <property type="evidence" value="ECO:0007669"/>
    <property type="project" value="InterPro"/>
</dbReference>
<gene>
    <name evidence="2" type="ORF">AVEN_102482_1</name>
</gene>
<evidence type="ECO:0000313" key="3">
    <source>
        <dbReference type="Proteomes" id="UP000499080"/>
    </source>
</evidence>
<accession>A0A4Y2H7N5</accession>
<dbReference type="Proteomes" id="UP000499080">
    <property type="component" value="Unassembled WGS sequence"/>
</dbReference>